<reference evidence="2 3" key="1">
    <citation type="submission" date="2022-10" db="EMBL/GenBank/DDBJ databases">
        <title>paucibacter sp. hw8 Genome sequencing.</title>
        <authorList>
            <person name="Park S."/>
        </authorList>
    </citation>
    <scope>NUCLEOTIDE SEQUENCE [LARGE SCALE GENOMIC DNA]</scope>
    <source>
        <strain evidence="3">hw8</strain>
    </source>
</reference>
<accession>A0ABT5KX13</accession>
<dbReference type="PANTHER" id="PTHR30336:SF4">
    <property type="entry name" value="ENVELOPE BIOGENESIS FACTOR ELYC"/>
    <property type="match status" value="1"/>
</dbReference>
<dbReference type="RefSeq" id="WP_273598076.1">
    <property type="nucleotide sequence ID" value="NZ_JAQQXS010000018.1"/>
</dbReference>
<dbReference type="InterPro" id="IPR003848">
    <property type="entry name" value="DUF218"/>
</dbReference>
<evidence type="ECO:0000259" key="1">
    <source>
        <dbReference type="Pfam" id="PF02698"/>
    </source>
</evidence>
<dbReference type="InterPro" id="IPR051599">
    <property type="entry name" value="Cell_Envelope_Assoc"/>
</dbReference>
<name>A0ABT5KX13_9BURK</name>
<gene>
    <name evidence="2" type="ORF">PRZ01_17230</name>
</gene>
<dbReference type="Proteomes" id="UP001219862">
    <property type="component" value="Unassembled WGS sequence"/>
</dbReference>
<dbReference type="Pfam" id="PF02698">
    <property type="entry name" value="DUF218"/>
    <property type="match status" value="1"/>
</dbReference>
<feature type="domain" description="DUF218" evidence="1">
    <location>
        <begin position="12"/>
        <end position="179"/>
    </location>
</feature>
<sequence>MKTQAKGERKVAVLVLGGGARNLSPEYHAPALKPITEERLRYGAWVAKTIQAPLGFSGGIGWGAAHLRIAEAVVAHESAQNTYGVPLRWSESRSRDTRENAELTLPMLQADGVQTVILVTHDLHMRRAMRAFSKAATGQFTFIAAPVGLRRETEFSWQDWCPSEEGLPRVRYAVYEWLGLLAGH</sequence>
<evidence type="ECO:0000313" key="3">
    <source>
        <dbReference type="Proteomes" id="UP001219862"/>
    </source>
</evidence>
<dbReference type="PANTHER" id="PTHR30336">
    <property type="entry name" value="INNER MEMBRANE PROTEIN, PROBABLE PERMEASE"/>
    <property type="match status" value="1"/>
</dbReference>
<organism evidence="2 3">
    <name type="scientific">Roseateles koreensis</name>
    <dbReference type="NCBI Taxonomy" id="2987526"/>
    <lineage>
        <taxon>Bacteria</taxon>
        <taxon>Pseudomonadati</taxon>
        <taxon>Pseudomonadota</taxon>
        <taxon>Betaproteobacteria</taxon>
        <taxon>Burkholderiales</taxon>
        <taxon>Sphaerotilaceae</taxon>
        <taxon>Roseateles</taxon>
    </lineage>
</organism>
<protein>
    <submittedName>
        <fullName evidence="2">YdcF family protein</fullName>
    </submittedName>
</protein>
<evidence type="ECO:0000313" key="2">
    <source>
        <dbReference type="EMBL" id="MDC8786935.1"/>
    </source>
</evidence>
<dbReference type="Gene3D" id="3.40.50.620">
    <property type="entry name" value="HUPs"/>
    <property type="match status" value="1"/>
</dbReference>
<proteinExistence type="predicted"/>
<comment type="caution">
    <text evidence="2">The sequence shown here is derived from an EMBL/GenBank/DDBJ whole genome shotgun (WGS) entry which is preliminary data.</text>
</comment>
<dbReference type="InterPro" id="IPR014729">
    <property type="entry name" value="Rossmann-like_a/b/a_fold"/>
</dbReference>
<dbReference type="CDD" id="cd06259">
    <property type="entry name" value="YdcF-like"/>
    <property type="match status" value="1"/>
</dbReference>
<keyword evidence="3" id="KW-1185">Reference proteome</keyword>
<dbReference type="EMBL" id="JAQQXS010000018">
    <property type="protein sequence ID" value="MDC8786935.1"/>
    <property type="molecule type" value="Genomic_DNA"/>
</dbReference>